<name>A0A847U2W7_9EURY</name>
<evidence type="ECO:0000313" key="1">
    <source>
        <dbReference type="EMBL" id="NLV09993.1"/>
    </source>
</evidence>
<evidence type="ECO:0000313" key="2">
    <source>
        <dbReference type="Proteomes" id="UP000608662"/>
    </source>
</evidence>
<dbReference type="OrthoDB" id="350664at2157"/>
<reference evidence="1" key="1">
    <citation type="submission" date="2019-12" db="EMBL/GenBank/DDBJ databases">
        <title>Whole-genome sequence of Halomicrobium mukohataei pws1.</title>
        <authorList>
            <person name="Verma D.K."/>
            <person name="Gopal K."/>
            <person name="Prasad E.S."/>
        </authorList>
    </citation>
    <scope>NUCLEOTIDE SEQUENCE</scope>
    <source>
        <strain evidence="1">Pws1</strain>
    </source>
</reference>
<accession>A0A847U2W7</accession>
<dbReference type="EMBL" id="WOYG01000001">
    <property type="protein sequence ID" value="NLV09993.1"/>
    <property type="molecule type" value="Genomic_DNA"/>
</dbReference>
<proteinExistence type="predicted"/>
<dbReference type="AlphaFoldDB" id="A0A847U2W7"/>
<gene>
    <name evidence="1" type="ORF">GOC74_08625</name>
</gene>
<sequence length="70" mass="8507">MAREIERDESPWYCPECVIWVGWKLDTCSEGHDRPRLPLRYVDVEYDDAWRVDRQDQLRGKLRSLWGVVR</sequence>
<dbReference type="Proteomes" id="UP000608662">
    <property type="component" value="Unassembled WGS sequence"/>
</dbReference>
<dbReference type="RefSeq" id="WP_170093762.1">
    <property type="nucleotide sequence ID" value="NZ_WOYG01000001.1"/>
</dbReference>
<comment type="caution">
    <text evidence="1">The sequence shown here is derived from an EMBL/GenBank/DDBJ whole genome shotgun (WGS) entry which is preliminary data.</text>
</comment>
<protein>
    <submittedName>
        <fullName evidence="1">Uncharacterized protein</fullName>
    </submittedName>
</protein>
<organism evidence="1 2">
    <name type="scientific">Halomicrobium mukohataei</name>
    <dbReference type="NCBI Taxonomy" id="57705"/>
    <lineage>
        <taxon>Archaea</taxon>
        <taxon>Methanobacteriati</taxon>
        <taxon>Methanobacteriota</taxon>
        <taxon>Stenosarchaea group</taxon>
        <taxon>Halobacteria</taxon>
        <taxon>Halobacteriales</taxon>
        <taxon>Haloarculaceae</taxon>
        <taxon>Halomicrobium</taxon>
    </lineage>
</organism>